<dbReference type="Proteomes" id="UP000037510">
    <property type="component" value="Unassembled WGS sequence"/>
</dbReference>
<dbReference type="InterPro" id="IPR053025">
    <property type="entry name" value="Mito_ATP_Synthase-Asso"/>
</dbReference>
<dbReference type="InterPro" id="IPR018253">
    <property type="entry name" value="DnaJ_domain_CS"/>
</dbReference>
<feature type="domain" description="J" evidence="4">
    <location>
        <begin position="27"/>
        <end position="91"/>
    </location>
</feature>
<dbReference type="CDD" id="cd06257">
    <property type="entry name" value="DnaJ"/>
    <property type="match status" value="1"/>
</dbReference>
<protein>
    <submittedName>
        <fullName evidence="5">DnaJ-11</fullName>
    </submittedName>
</protein>
<dbReference type="PROSITE" id="PS00636">
    <property type="entry name" value="DNAJ_1"/>
    <property type="match status" value="1"/>
</dbReference>
<organism evidence="5 6">
    <name type="scientific">Operophtera brumata</name>
    <name type="common">Winter moth</name>
    <name type="synonym">Phalaena brumata</name>
    <dbReference type="NCBI Taxonomy" id="104452"/>
    <lineage>
        <taxon>Eukaryota</taxon>
        <taxon>Metazoa</taxon>
        <taxon>Ecdysozoa</taxon>
        <taxon>Arthropoda</taxon>
        <taxon>Hexapoda</taxon>
        <taxon>Insecta</taxon>
        <taxon>Pterygota</taxon>
        <taxon>Neoptera</taxon>
        <taxon>Endopterygota</taxon>
        <taxon>Lepidoptera</taxon>
        <taxon>Glossata</taxon>
        <taxon>Ditrysia</taxon>
        <taxon>Geometroidea</taxon>
        <taxon>Geometridae</taxon>
        <taxon>Larentiinae</taxon>
        <taxon>Operophtera</taxon>
    </lineage>
</organism>
<dbReference type="Gene3D" id="1.10.287.110">
    <property type="entry name" value="DnaJ domain"/>
    <property type="match status" value="1"/>
</dbReference>
<reference evidence="5 6" key="1">
    <citation type="journal article" date="2015" name="Genome Biol. Evol.">
        <title>The genome of winter moth (Operophtera brumata) provides a genomic perspective on sexual dimorphism and phenology.</title>
        <authorList>
            <person name="Derks M.F."/>
            <person name="Smit S."/>
            <person name="Salis L."/>
            <person name="Schijlen E."/>
            <person name="Bossers A."/>
            <person name="Mateman C."/>
            <person name="Pijl A.S."/>
            <person name="de Ridder D."/>
            <person name="Groenen M.A."/>
            <person name="Visser M.E."/>
            <person name="Megens H.J."/>
        </authorList>
    </citation>
    <scope>NUCLEOTIDE SEQUENCE [LARGE SCALE GENOMIC DNA]</scope>
    <source>
        <strain evidence="5">WM2013NL</strain>
        <tissue evidence="5">Head and thorax</tissue>
    </source>
</reference>
<dbReference type="PANTHER" id="PTHR44873">
    <property type="entry name" value="DNAJ HOMOLOG SUBFAMILY C MEMBER 30, MITOCHONDRIAL"/>
    <property type="match status" value="1"/>
</dbReference>
<keyword evidence="3" id="KW-1133">Transmembrane helix</keyword>
<keyword evidence="3" id="KW-0812">Transmembrane</keyword>
<dbReference type="STRING" id="104452.A0A0L7KL18"/>
<dbReference type="SMART" id="SM00271">
    <property type="entry name" value="DnaJ"/>
    <property type="match status" value="1"/>
</dbReference>
<dbReference type="PRINTS" id="PR00625">
    <property type="entry name" value="JDOMAIN"/>
</dbReference>
<dbReference type="InterPro" id="IPR001623">
    <property type="entry name" value="DnaJ_domain"/>
</dbReference>
<dbReference type="AlphaFoldDB" id="A0A0L7KL18"/>
<name>A0A0L7KL18_OPEBR</name>
<dbReference type="PROSITE" id="PS50076">
    <property type="entry name" value="DNAJ_2"/>
    <property type="match status" value="1"/>
</dbReference>
<evidence type="ECO:0000256" key="3">
    <source>
        <dbReference type="SAM" id="Phobius"/>
    </source>
</evidence>
<sequence>MNMHSQRSRLVGGVVRSLSTSRRANASHYDVLGITPKATQTDIKSAYYELSKIYHPDKSSDEESANKFRLITEAYEVLGNISLKKMYDKGRDNTSRMGYQPEEEPVDPKLRFYKSRTRRSVPHSRSRNHYGTIFEKDQCEKEQLRKRREKQEDNVNATQQETLLFFLVIIGGLFTAAVINGPTDYDRDKTNNNKLKTEPK</sequence>
<feature type="region of interest" description="Disordered" evidence="2">
    <location>
        <begin position="181"/>
        <end position="200"/>
    </location>
</feature>
<keyword evidence="1" id="KW-0175">Coiled coil</keyword>
<dbReference type="Pfam" id="PF00226">
    <property type="entry name" value="DnaJ"/>
    <property type="match status" value="1"/>
</dbReference>
<dbReference type="EMBL" id="JTDY01009381">
    <property type="protein sequence ID" value="KOB63589.1"/>
    <property type="molecule type" value="Genomic_DNA"/>
</dbReference>
<evidence type="ECO:0000256" key="1">
    <source>
        <dbReference type="SAM" id="Coils"/>
    </source>
</evidence>
<gene>
    <name evidence="5" type="ORF">OBRU01_24784</name>
</gene>
<evidence type="ECO:0000313" key="6">
    <source>
        <dbReference type="Proteomes" id="UP000037510"/>
    </source>
</evidence>
<evidence type="ECO:0000313" key="5">
    <source>
        <dbReference type="EMBL" id="KOB63589.1"/>
    </source>
</evidence>
<accession>A0A0L7KL18</accession>
<dbReference type="PANTHER" id="PTHR44873:SF1">
    <property type="entry name" value="DNAJ HOMOLOG SUBFAMILY C MEMBER 30, MITOCHONDRIAL"/>
    <property type="match status" value="1"/>
</dbReference>
<dbReference type="InterPro" id="IPR036869">
    <property type="entry name" value="J_dom_sf"/>
</dbReference>
<comment type="caution">
    <text evidence="5">The sequence shown here is derived from an EMBL/GenBank/DDBJ whole genome shotgun (WGS) entry which is preliminary data.</text>
</comment>
<dbReference type="SUPFAM" id="SSF46565">
    <property type="entry name" value="Chaperone J-domain"/>
    <property type="match status" value="1"/>
</dbReference>
<feature type="compositionally biased region" description="Basic and acidic residues" evidence="2">
    <location>
        <begin position="184"/>
        <end position="200"/>
    </location>
</feature>
<feature type="coiled-coil region" evidence="1">
    <location>
        <begin position="134"/>
        <end position="161"/>
    </location>
</feature>
<evidence type="ECO:0000259" key="4">
    <source>
        <dbReference type="PROSITE" id="PS50076"/>
    </source>
</evidence>
<feature type="compositionally biased region" description="Basic residues" evidence="2">
    <location>
        <begin position="115"/>
        <end position="128"/>
    </location>
</feature>
<feature type="transmembrane region" description="Helical" evidence="3">
    <location>
        <begin position="163"/>
        <end position="181"/>
    </location>
</feature>
<proteinExistence type="predicted"/>
<feature type="region of interest" description="Disordered" evidence="2">
    <location>
        <begin position="115"/>
        <end position="134"/>
    </location>
</feature>
<keyword evidence="6" id="KW-1185">Reference proteome</keyword>
<evidence type="ECO:0000256" key="2">
    <source>
        <dbReference type="SAM" id="MobiDB-lite"/>
    </source>
</evidence>
<keyword evidence="3" id="KW-0472">Membrane</keyword>